<comment type="caution">
    <text evidence="4">The sequence shown here is derived from an EMBL/GenBank/DDBJ whole genome shotgun (WGS) entry which is preliminary data.</text>
</comment>
<name>A0ABQ2X9T5_9BURK</name>
<dbReference type="Gene3D" id="2.40.50.100">
    <property type="match status" value="1"/>
</dbReference>
<feature type="chain" id="PRO_5046928134" evidence="3">
    <location>
        <begin position="32"/>
        <end position="430"/>
    </location>
</feature>
<dbReference type="PANTHER" id="PTHR30097:SF4">
    <property type="entry name" value="SLR6042 PROTEIN"/>
    <property type="match status" value="1"/>
</dbReference>
<evidence type="ECO:0000256" key="2">
    <source>
        <dbReference type="SAM" id="MobiDB-lite"/>
    </source>
</evidence>
<keyword evidence="5" id="KW-1185">Reference proteome</keyword>
<dbReference type="EMBL" id="BMYT01000001">
    <property type="protein sequence ID" value="GGX06129.1"/>
    <property type="molecule type" value="Genomic_DNA"/>
</dbReference>
<feature type="signal peptide" evidence="3">
    <location>
        <begin position="1"/>
        <end position="31"/>
    </location>
</feature>
<evidence type="ECO:0000313" key="5">
    <source>
        <dbReference type="Proteomes" id="UP000620127"/>
    </source>
</evidence>
<dbReference type="InterPro" id="IPR051909">
    <property type="entry name" value="MFP_Cation_Efflux"/>
</dbReference>
<dbReference type="Gene3D" id="1.10.287.470">
    <property type="entry name" value="Helix hairpin bin"/>
    <property type="match status" value="1"/>
</dbReference>
<reference evidence="5" key="1">
    <citation type="journal article" date="2019" name="Int. J. Syst. Evol. Microbiol.">
        <title>The Global Catalogue of Microorganisms (GCM) 10K type strain sequencing project: providing services to taxonomists for standard genome sequencing and annotation.</title>
        <authorList>
            <consortium name="The Broad Institute Genomics Platform"/>
            <consortium name="The Broad Institute Genome Sequencing Center for Infectious Disease"/>
            <person name="Wu L."/>
            <person name="Ma J."/>
        </authorList>
    </citation>
    <scope>NUCLEOTIDE SEQUENCE [LARGE SCALE GENOMIC DNA]</scope>
    <source>
        <strain evidence="5">KCTC 23916</strain>
    </source>
</reference>
<feature type="compositionally biased region" description="Low complexity" evidence="2">
    <location>
        <begin position="398"/>
        <end position="410"/>
    </location>
</feature>
<dbReference type="Gene3D" id="2.40.420.20">
    <property type="match status" value="1"/>
</dbReference>
<feature type="compositionally biased region" description="Polar residues" evidence="2">
    <location>
        <begin position="421"/>
        <end position="430"/>
    </location>
</feature>
<gene>
    <name evidence="4" type="ORF">GCM10011282_10650</name>
</gene>
<proteinExistence type="predicted"/>
<protein>
    <submittedName>
        <fullName evidence="4">RND transporter MFP subunit</fullName>
    </submittedName>
</protein>
<dbReference type="Proteomes" id="UP000620127">
    <property type="component" value="Unassembled WGS sequence"/>
</dbReference>
<dbReference type="RefSeq" id="WP_189344920.1">
    <property type="nucleotide sequence ID" value="NZ_BMYT01000001.1"/>
</dbReference>
<dbReference type="Gene3D" id="2.40.30.170">
    <property type="match status" value="1"/>
</dbReference>
<keyword evidence="1" id="KW-0813">Transport</keyword>
<feature type="compositionally biased region" description="Basic and acidic residues" evidence="2">
    <location>
        <begin position="411"/>
        <end position="420"/>
    </location>
</feature>
<keyword evidence="3" id="KW-0732">Signal</keyword>
<sequence>MLTFIHQEKQFSKLILLSVIGLSSIVSTSNAQTNSQIHISQQQIARSGIKIEAATVASDGALSANANLSDKGLRLSGTVVAATSATQLLSAVVSGVIQSIHVNPLQEVKAGTPIATIFSQQLMEMQREYLQFATQAQLAQDKVNRDENLFKEGIVSQSRVQESRALAIQSEVAASERRQSLKAAGLSDNALKQLLKTRSLVANTAIYAKSKGTVLDLQAQLGQRVEAGMPIAKLSGDAPFWIELQASKTQAAQIRIGDLLQIKDCGNAKVMAISPQIEAGNQSITVRAQEIIQAKQASCLRLNQFVEVSHIGHQVVKNSYGVPANALVRNGKHQYVFVKNNHGFEAIEVNVVTGSPDKIWVTGNFASNPQIATQGLVVLKGAWMGLGTEGEDAPPPAATNAAANAAAAKAPAKDANKETNQKLTTTSEKK</sequence>
<dbReference type="SUPFAM" id="SSF111369">
    <property type="entry name" value="HlyD-like secretion proteins"/>
    <property type="match status" value="1"/>
</dbReference>
<evidence type="ECO:0000313" key="4">
    <source>
        <dbReference type="EMBL" id="GGX06129.1"/>
    </source>
</evidence>
<feature type="region of interest" description="Disordered" evidence="2">
    <location>
        <begin position="389"/>
        <end position="430"/>
    </location>
</feature>
<organism evidence="4 5">
    <name type="scientific">Undibacterium macrobrachii</name>
    <dbReference type="NCBI Taxonomy" id="1119058"/>
    <lineage>
        <taxon>Bacteria</taxon>
        <taxon>Pseudomonadati</taxon>
        <taxon>Pseudomonadota</taxon>
        <taxon>Betaproteobacteria</taxon>
        <taxon>Burkholderiales</taxon>
        <taxon>Oxalobacteraceae</taxon>
        <taxon>Undibacterium</taxon>
    </lineage>
</organism>
<dbReference type="PANTHER" id="PTHR30097">
    <property type="entry name" value="CATION EFFLUX SYSTEM PROTEIN CUSB"/>
    <property type="match status" value="1"/>
</dbReference>
<evidence type="ECO:0000256" key="1">
    <source>
        <dbReference type="ARBA" id="ARBA00022448"/>
    </source>
</evidence>
<accession>A0ABQ2X9T5</accession>
<evidence type="ECO:0000256" key="3">
    <source>
        <dbReference type="SAM" id="SignalP"/>
    </source>
</evidence>